<dbReference type="AlphaFoldDB" id="A0A1F8BB37"/>
<proteinExistence type="predicted"/>
<feature type="region of interest" description="Disordered" evidence="1">
    <location>
        <begin position="45"/>
        <end position="72"/>
    </location>
</feature>
<evidence type="ECO:0000256" key="1">
    <source>
        <dbReference type="SAM" id="MobiDB-lite"/>
    </source>
</evidence>
<keyword evidence="2" id="KW-0472">Membrane</keyword>
<feature type="transmembrane region" description="Helical" evidence="2">
    <location>
        <begin position="7"/>
        <end position="26"/>
    </location>
</feature>
<dbReference type="Proteomes" id="UP000177082">
    <property type="component" value="Unassembled WGS sequence"/>
</dbReference>
<sequence>MKIWQKVFLIEVIFAIVVVLTLKSWYTQKHAQVLSLTTLGPTSTPIQTFTPTPTPTEIATPKPKKPATPTLVPQPQLSQEQIQGFMARFALQYGVDVNVLRHVAVCESGFNTNASNGPYAGLYQFSRIAWKSNRALMGEDIDFNLRFNAEEATQTAAFVISKGKTYLWPNCYPN</sequence>
<evidence type="ECO:0000313" key="3">
    <source>
        <dbReference type="EMBL" id="OGM61264.1"/>
    </source>
</evidence>
<name>A0A1F8BB37_9BACT</name>
<evidence type="ECO:0000256" key="2">
    <source>
        <dbReference type="SAM" id="Phobius"/>
    </source>
</evidence>
<accession>A0A1F8BB37</accession>
<dbReference type="EMBL" id="MGHF01000044">
    <property type="protein sequence ID" value="OGM61264.1"/>
    <property type="molecule type" value="Genomic_DNA"/>
</dbReference>
<keyword evidence="2" id="KW-0812">Transmembrane</keyword>
<evidence type="ECO:0000313" key="4">
    <source>
        <dbReference type="Proteomes" id="UP000177082"/>
    </source>
</evidence>
<keyword evidence="2" id="KW-1133">Transmembrane helix</keyword>
<dbReference type="SUPFAM" id="SSF53955">
    <property type="entry name" value="Lysozyme-like"/>
    <property type="match status" value="1"/>
</dbReference>
<organism evidence="3 4">
    <name type="scientific">Candidatus Woesebacteria bacterium RIFCSPLOWO2_01_FULL_39_21</name>
    <dbReference type="NCBI Taxonomy" id="1802519"/>
    <lineage>
        <taxon>Bacteria</taxon>
        <taxon>Candidatus Woeseibacteriota</taxon>
    </lineage>
</organism>
<comment type="caution">
    <text evidence="3">The sequence shown here is derived from an EMBL/GenBank/DDBJ whole genome shotgun (WGS) entry which is preliminary data.</text>
</comment>
<gene>
    <name evidence="3" type="ORF">A2961_01705</name>
</gene>
<dbReference type="InterPro" id="IPR023346">
    <property type="entry name" value="Lysozyme-like_dom_sf"/>
</dbReference>
<reference evidence="3 4" key="1">
    <citation type="journal article" date="2016" name="Nat. Commun.">
        <title>Thousands of microbial genomes shed light on interconnected biogeochemical processes in an aquifer system.</title>
        <authorList>
            <person name="Anantharaman K."/>
            <person name="Brown C.T."/>
            <person name="Hug L.A."/>
            <person name="Sharon I."/>
            <person name="Castelle C.J."/>
            <person name="Probst A.J."/>
            <person name="Thomas B.C."/>
            <person name="Singh A."/>
            <person name="Wilkins M.J."/>
            <person name="Karaoz U."/>
            <person name="Brodie E.L."/>
            <person name="Williams K.H."/>
            <person name="Hubbard S.S."/>
            <person name="Banfield J.F."/>
        </authorList>
    </citation>
    <scope>NUCLEOTIDE SEQUENCE [LARGE SCALE GENOMIC DNA]</scope>
</reference>
<dbReference type="Gene3D" id="1.10.530.10">
    <property type="match status" value="1"/>
</dbReference>
<dbReference type="STRING" id="1802519.A2961_01705"/>
<protein>
    <submittedName>
        <fullName evidence="3">Uncharacterized protein</fullName>
    </submittedName>
</protein>